<feature type="compositionally biased region" description="Polar residues" evidence="1">
    <location>
        <begin position="99"/>
        <end position="108"/>
    </location>
</feature>
<reference evidence="4" key="1">
    <citation type="journal article" date="2016" name="Genome Announc.">
        <title>Draft Genome Sequences of Five Rapidly Growing Mycobacterium Species, M. thermoresistibile, M. fortuitum subsp. acetamidolyticum, M. canariasense, M. brisbanense, and M. novocastrense.</title>
        <authorList>
            <person name="Katahira K."/>
            <person name="Ogura Y."/>
            <person name="Gotoh Y."/>
            <person name="Hayashi T."/>
        </authorList>
    </citation>
    <scope>NUCLEOTIDE SEQUENCE [LARGE SCALE GENOMIC DNA]</scope>
    <source>
        <strain evidence="4">JCM15654</strain>
    </source>
</reference>
<feature type="compositionally biased region" description="Low complexity" evidence="1">
    <location>
        <begin position="109"/>
        <end position="126"/>
    </location>
</feature>
<dbReference type="Proteomes" id="UP000069620">
    <property type="component" value="Unassembled WGS sequence"/>
</dbReference>
<feature type="signal peptide" evidence="2">
    <location>
        <begin position="1"/>
        <end position="29"/>
    </location>
</feature>
<keyword evidence="4" id="KW-1185">Reference proteome</keyword>
<evidence type="ECO:0008006" key="5">
    <source>
        <dbReference type="Google" id="ProtNLM"/>
    </source>
</evidence>
<organism evidence="3 4">
    <name type="scientific">Mycolicibacterium brisbanense</name>
    <dbReference type="NCBI Taxonomy" id="146020"/>
    <lineage>
        <taxon>Bacteria</taxon>
        <taxon>Bacillati</taxon>
        <taxon>Actinomycetota</taxon>
        <taxon>Actinomycetes</taxon>
        <taxon>Mycobacteriales</taxon>
        <taxon>Mycobacteriaceae</taxon>
        <taxon>Mycolicibacterium</taxon>
    </lineage>
</organism>
<feature type="region of interest" description="Disordered" evidence="1">
    <location>
        <begin position="91"/>
        <end position="138"/>
    </location>
</feature>
<dbReference type="RefSeq" id="WP_062830037.1">
    <property type="nucleotide sequence ID" value="NZ_JACKTM010000044.1"/>
</dbReference>
<evidence type="ECO:0000313" key="4">
    <source>
        <dbReference type="Proteomes" id="UP000069620"/>
    </source>
</evidence>
<evidence type="ECO:0000256" key="2">
    <source>
        <dbReference type="SAM" id="SignalP"/>
    </source>
</evidence>
<feature type="chain" id="PRO_5007089764" description="Secreted protein" evidence="2">
    <location>
        <begin position="30"/>
        <end position="138"/>
    </location>
</feature>
<proteinExistence type="predicted"/>
<sequence length="138" mass="13531">MKSTMKRVTVGTALGGALLASVGLGLANAEPRGDGQVDVVVGTSGTLHNVPVATAAQIVGSVCNRDVGQVTPAVEAVDANGGDQNVCNSSLGAVDLRQNDSSNAEGTQSAPTIAPSTKSTTPTSSALPVPTATHAPAQ</sequence>
<gene>
    <name evidence="3" type="ORF">RMCB_3795</name>
</gene>
<accession>A0A100W145</accession>
<name>A0A100W145_9MYCO</name>
<dbReference type="EMBL" id="BCSX01000035">
    <property type="protein sequence ID" value="GAS89699.1"/>
    <property type="molecule type" value="Genomic_DNA"/>
</dbReference>
<dbReference type="AlphaFoldDB" id="A0A100W145"/>
<protein>
    <recommendedName>
        <fullName evidence="5">Secreted protein</fullName>
    </recommendedName>
</protein>
<reference evidence="4" key="2">
    <citation type="submission" date="2016-02" db="EMBL/GenBank/DDBJ databases">
        <title>Draft genome sequence of five rapidly growing Mycobacterium species.</title>
        <authorList>
            <person name="Katahira K."/>
            <person name="Gotou Y."/>
            <person name="Iida K."/>
            <person name="Ogura Y."/>
            <person name="Hayashi T."/>
        </authorList>
    </citation>
    <scope>NUCLEOTIDE SEQUENCE [LARGE SCALE GENOMIC DNA]</scope>
    <source>
        <strain evidence="4">JCM15654</strain>
    </source>
</reference>
<comment type="caution">
    <text evidence="3">The sequence shown here is derived from an EMBL/GenBank/DDBJ whole genome shotgun (WGS) entry which is preliminary data.</text>
</comment>
<dbReference type="STRING" id="146020.RMCB_3795"/>
<evidence type="ECO:0000256" key="1">
    <source>
        <dbReference type="SAM" id="MobiDB-lite"/>
    </source>
</evidence>
<keyword evidence="2" id="KW-0732">Signal</keyword>
<evidence type="ECO:0000313" key="3">
    <source>
        <dbReference type="EMBL" id="GAS89699.1"/>
    </source>
</evidence>